<keyword evidence="1" id="KW-0472">Membrane</keyword>
<dbReference type="AlphaFoldDB" id="A0A401LCX0"/>
<keyword evidence="1" id="KW-1133">Transmembrane helix</keyword>
<dbReference type="OrthoDB" id="2627786at2"/>
<keyword evidence="3" id="KW-1185">Reference proteome</keyword>
<dbReference type="Proteomes" id="UP000287361">
    <property type="component" value="Unassembled WGS sequence"/>
</dbReference>
<reference evidence="2 3" key="1">
    <citation type="submission" date="2018-10" db="EMBL/GenBank/DDBJ databases">
        <title>Draft Genome Sequence of Anaerotignum sp. KCTC 15736.</title>
        <authorList>
            <person name="Choi S.H."/>
            <person name="Kim J.S."/>
            <person name="Kang S.W."/>
            <person name="Lee J.S."/>
            <person name="Park S.H."/>
        </authorList>
    </citation>
    <scope>NUCLEOTIDE SEQUENCE [LARGE SCALE GENOMIC DNA]</scope>
    <source>
        <strain evidence="2 3">KCTC 15736</strain>
    </source>
</reference>
<dbReference type="EMBL" id="BHVZ01000001">
    <property type="protein sequence ID" value="GCB29304.1"/>
    <property type="molecule type" value="Genomic_DNA"/>
</dbReference>
<sequence>MKKEEILNASRKEHRNKDLAEMEVAYQAGCHASRVGALVCCLLSWLSSMLVHIMIYSPWVIYFSILATQWLVRFIKMKRKSDLVLSVLFFILAILAFVGFVCRLLEVRV</sequence>
<accession>A0A401LCX0</accession>
<name>A0A401LCX0_9FIRM</name>
<comment type="caution">
    <text evidence="2">The sequence shown here is derived from an EMBL/GenBank/DDBJ whole genome shotgun (WGS) entry which is preliminary data.</text>
</comment>
<keyword evidence="1" id="KW-0812">Transmembrane</keyword>
<evidence type="ECO:0000256" key="1">
    <source>
        <dbReference type="SAM" id="Phobius"/>
    </source>
</evidence>
<feature type="transmembrane region" description="Helical" evidence="1">
    <location>
        <begin position="84"/>
        <end position="106"/>
    </location>
</feature>
<evidence type="ECO:0000313" key="3">
    <source>
        <dbReference type="Proteomes" id="UP000287361"/>
    </source>
</evidence>
<evidence type="ECO:0000313" key="2">
    <source>
        <dbReference type="EMBL" id="GCB29304.1"/>
    </source>
</evidence>
<gene>
    <name evidence="2" type="ORF">KGMB03357_09650</name>
</gene>
<dbReference type="InterPro" id="IPR045620">
    <property type="entry name" value="DUF6442"/>
</dbReference>
<organism evidence="2 3">
    <name type="scientific">Anaerotignum faecicola</name>
    <dbReference type="NCBI Taxonomy" id="2358141"/>
    <lineage>
        <taxon>Bacteria</taxon>
        <taxon>Bacillati</taxon>
        <taxon>Bacillota</taxon>
        <taxon>Clostridia</taxon>
        <taxon>Lachnospirales</taxon>
        <taxon>Anaerotignaceae</taxon>
        <taxon>Anaerotignum</taxon>
    </lineage>
</organism>
<protein>
    <submittedName>
        <fullName evidence="2">Uncharacterized protein</fullName>
    </submittedName>
</protein>
<dbReference type="Pfam" id="PF20040">
    <property type="entry name" value="DUF6442"/>
    <property type="match status" value="1"/>
</dbReference>
<proteinExistence type="predicted"/>